<feature type="region of interest" description="Disordered" evidence="1">
    <location>
        <begin position="350"/>
        <end position="374"/>
    </location>
</feature>
<dbReference type="EMBL" id="CP015079">
    <property type="protein sequence ID" value="ANH38691.1"/>
    <property type="molecule type" value="Genomic_DNA"/>
</dbReference>
<proteinExistence type="predicted"/>
<organism evidence="3 4">
    <name type="scientific">Nocardioides dokdonensis FR1436</name>
    <dbReference type="NCBI Taxonomy" id="1300347"/>
    <lineage>
        <taxon>Bacteria</taxon>
        <taxon>Bacillati</taxon>
        <taxon>Actinomycetota</taxon>
        <taxon>Actinomycetes</taxon>
        <taxon>Propionibacteriales</taxon>
        <taxon>Nocardioidaceae</taxon>
        <taxon>Nocardioides</taxon>
    </lineage>
</organism>
<name>A0A1A9GMH7_9ACTN</name>
<reference evidence="3 4" key="1">
    <citation type="submission" date="2016-03" db="EMBL/GenBank/DDBJ databases">
        <title>Complete genome sequence of a soil Actinobacterium, Nocardioides dokdonensis FR1436.</title>
        <authorList>
            <person name="Kwon S.-K."/>
            <person name="Kim K."/>
            <person name="Kim J.F."/>
        </authorList>
    </citation>
    <scope>NUCLEOTIDE SEQUENCE [LARGE SCALE GENOMIC DNA]</scope>
    <source>
        <strain evidence="3 4">FR1436</strain>
    </source>
</reference>
<feature type="region of interest" description="Disordered" evidence="1">
    <location>
        <begin position="56"/>
        <end position="91"/>
    </location>
</feature>
<dbReference type="OrthoDB" id="3775030at2"/>
<gene>
    <name evidence="3" type="ORF">I601_2266</name>
</gene>
<protein>
    <submittedName>
        <fullName evidence="3">Uncharacterized protein</fullName>
    </submittedName>
</protein>
<feature type="region of interest" description="Disordered" evidence="1">
    <location>
        <begin position="1"/>
        <end position="25"/>
    </location>
</feature>
<keyword evidence="4" id="KW-1185">Reference proteome</keyword>
<keyword evidence="2" id="KW-1133">Transmembrane helix</keyword>
<feature type="transmembrane region" description="Helical" evidence="2">
    <location>
        <begin position="30"/>
        <end position="52"/>
    </location>
</feature>
<dbReference type="AlphaFoldDB" id="A0A1A9GMH7"/>
<sequence length="502" mass="53898">MSPQPSLAPPPEHEPGASGRPPATRRARHLVVGLALVALLAGGGVTAAAVLAGGDSPDEAAGSTGEGGPAEQPAEETAPVEEDPGPILVGDRPYLSPCRLVTLADVERVLRPLGDRGRVEQTYVAEPMTRGELRAETRYGGGVEVECRYDFADSDGSSFSVEVEQFPSTKAARERWEAVEYLGTGQQSDEIAREDLDGAFDWVAEAAAENERDLGGQPVEGADDLLYVPGQQRYLLTAGHALVWLQLSDVISVFADEPLSPAEYAAQTPRMRRLAALVRDRVRAGLDDQAPVPVTISGQRTLGGADVDLIDACALLGDDVFEALLRVEPEPYFESTSLARETRKKYRQNVGDPYAASPSSTCRRKRYVDKGDSGSTRSAELTVRYAANGLEAFDLLEDDLAERFAQGERGLRASQLEGVGLLRKLDSDADAAYVFDALAEVGKDDRYTEAFVTVGPYEITIDADRGLVAGTLRERVVADEQYLAAVDLIAEHVHELTGSQDG</sequence>
<accession>A0A1A9GMH7</accession>
<dbReference type="KEGG" id="ndk:I601_2266"/>
<feature type="compositionally biased region" description="Pro residues" evidence="1">
    <location>
        <begin position="1"/>
        <end position="10"/>
    </location>
</feature>
<dbReference type="Proteomes" id="UP000077868">
    <property type="component" value="Chromosome"/>
</dbReference>
<evidence type="ECO:0000256" key="1">
    <source>
        <dbReference type="SAM" id="MobiDB-lite"/>
    </source>
</evidence>
<evidence type="ECO:0000256" key="2">
    <source>
        <dbReference type="SAM" id="Phobius"/>
    </source>
</evidence>
<keyword evidence="2" id="KW-0812">Transmembrane</keyword>
<dbReference type="PATRIC" id="fig|1300347.3.peg.2261"/>
<keyword evidence="2" id="KW-0472">Membrane</keyword>
<dbReference type="RefSeq" id="WP_157520089.1">
    <property type="nucleotide sequence ID" value="NZ_CP015079.1"/>
</dbReference>
<dbReference type="STRING" id="1300347.I601_2266"/>
<evidence type="ECO:0000313" key="4">
    <source>
        <dbReference type="Proteomes" id="UP000077868"/>
    </source>
</evidence>
<evidence type="ECO:0000313" key="3">
    <source>
        <dbReference type="EMBL" id="ANH38691.1"/>
    </source>
</evidence>